<evidence type="ECO:0000256" key="1">
    <source>
        <dbReference type="ARBA" id="ARBA00004922"/>
    </source>
</evidence>
<sequence length="504" mass="57355">MTLIDPQLSAQELFTAALDLQKEQKHIEAVSYFNAVLEKAPEHFAQINAQRFVSVWGGFKQAQDRSAWDQYDALQRLVIMGVTQGQWFVGEATLAAPLLTNFSLLAFTQKHAEFVLNTMNTQSKPDFKHQRPALNKKIKLGFVGADFFSQATAYLLTAAIAHIDRQYFEVYAYDHGEHVEDGDEYRERAEAAYDVIVPIGDMGDVEVAQRIYDDGIDVLFNIKNPASARLGVFALRPAPIQIHYLYFPGTSGMPFFDYIIGDHVITPPDLDSGYAEKVLRMEGCYQPNDDQRQLPMESSRDYWDLPEDAVVLANMSQNYKITPQMFEVWCRLLQSDHRRILWLLSGGEEVERHLRREAERRGIDPTRLFFSPPMGIRAHHTRLRCADVVVDTFPYGGHTLTSDALWAGTPVVTLAGTTFASRVAASLLTSVGLASLVAWHEDEYFAKVDQLARDAAQRHMMRKHLDDNRYVFDLFSPSSYARRFEKLMTETVNNHWQASRAPSF</sequence>
<proteinExistence type="predicted"/>
<dbReference type="PANTHER" id="PTHR44366:SF1">
    <property type="entry name" value="UDP-N-ACETYLGLUCOSAMINE--PEPTIDE N-ACETYLGLUCOSAMINYLTRANSFERASE 110 KDA SUBUNIT"/>
    <property type="match status" value="1"/>
</dbReference>
<dbReference type="Gene3D" id="3.40.50.2000">
    <property type="entry name" value="Glycogen Phosphorylase B"/>
    <property type="match status" value="1"/>
</dbReference>
<dbReference type="GO" id="GO:0097363">
    <property type="term" value="F:protein O-acetylglucosaminyltransferase activity"/>
    <property type="evidence" value="ECO:0007669"/>
    <property type="project" value="TreeGrafter"/>
</dbReference>
<name>A0A345D8U9_9BURK</name>
<dbReference type="InterPro" id="IPR037919">
    <property type="entry name" value="OGT"/>
</dbReference>
<dbReference type="AlphaFoldDB" id="A0A345D8U9"/>
<dbReference type="Pfam" id="PF13844">
    <property type="entry name" value="Glyco_transf_41"/>
    <property type="match status" value="2"/>
</dbReference>
<dbReference type="SUPFAM" id="SSF53756">
    <property type="entry name" value="UDP-Glycosyltransferase/glycogen phosphorylase"/>
    <property type="match status" value="1"/>
</dbReference>
<dbReference type="EMBL" id="CP031124">
    <property type="protein sequence ID" value="AXF84787.1"/>
    <property type="molecule type" value="Genomic_DNA"/>
</dbReference>
<evidence type="ECO:0000313" key="7">
    <source>
        <dbReference type="Proteomes" id="UP000252182"/>
    </source>
</evidence>
<evidence type="ECO:0000256" key="4">
    <source>
        <dbReference type="ARBA" id="ARBA00022803"/>
    </source>
</evidence>
<evidence type="ECO:0000259" key="5">
    <source>
        <dbReference type="Pfam" id="PF13844"/>
    </source>
</evidence>
<dbReference type="OrthoDB" id="101857at2"/>
<protein>
    <recommendedName>
        <fullName evidence="5">O-GlcNAc transferase C-terminal domain-containing protein</fullName>
    </recommendedName>
</protein>
<dbReference type="KEGG" id="hyf:DTO96_100497"/>
<evidence type="ECO:0000256" key="2">
    <source>
        <dbReference type="ARBA" id="ARBA00022679"/>
    </source>
</evidence>
<accession>A0A345D8U9</accession>
<dbReference type="InterPro" id="IPR029489">
    <property type="entry name" value="OGT/SEC/SPY_C"/>
</dbReference>
<organism evidence="6 7">
    <name type="scientific">Ephemeroptericola cinctiostellae</name>
    <dbReference type="NCBI Taxonomy" id="2268024"/>
    <lineage>
        <taxon>Bacteria</taxon>
        <taxon>Pseudomonadati</taxon>
        <taxon>Pseudomonadota</taxon>
        <taxon>Betaproteobacteria</taxon>
        <taxon>Burkholderiales</taxon>
        <taxon>Burkholderiaceae</taxon>
        <taxon>Ephemeroptericola</taxon>
    </lineage>
</organism>
<dbReference type="GO" id="GO:0006493">
    <property type="term" value="P:protein O-linked glycosylation"/>
    <property type="evidence" value="ECO:0007669"/>
    <property type="project" value="InterPro"/>
</dbReference>
<dbReference type="RefSeq" id="WP_114562054.1">
    <property type="nucleotide sequence ID" value="NZ_CP031124.1"/>
</dbReference>
<keyword evidence="7" id="KW-1185">Reference proteome</keyword>
<keyword evidence="2" id="KW-0808">Transferase</keyword>
<gene>
    <name evidence="6" type="ORF">DTO96_100497</name>
</gene>
<keyword evidence="3" id="KW-0677">Repeat</keyword>
<evidence type="ECO:0000256" key="3">
    <source>
        <dbReference type="ARBA" id="ARBA00022737"/>
    </source>
</evidence>
<feature type="domain" description="O-GlcNAc transferase C-terminal" evidence="5">
    <location>
        <begin position="105"/>
        <end position="290"/>
    </location>
</feature>
<keyword evidence="4" id="KW-0802">TPR repeat</keyword>
<feature type="domain" description="O-GlcNAc transferase C-terminal" evidence="5">
    <location>
        <begin position="296"/>
        <end position="482"/>
    </location>
</feature>
<dbReference type="PANTHER" id="PTHR44366">
    <property type="entry name" value="UDP-N-ACETYLGLUCOSAMINE--PEPTIDE N-ACETYLGLUCOSAMINYLTRANSFERASE 110 KDA SUBUNIT"/>
    <property type="match status" value="1"/>
</dbReference>
<comment type="pathway">
    <text evidence="1">Protein modification; protein glycosylation.</text>
</comment>
<dbReference type="Proteomes" id="UP000252182">
    <property type="component" value="Chromosome"/>
</dbReference>
<evidence type="ECO:0000313" key="6">
    <source>
        <dbReference type="EMBL" id="AXF84787.1"/>
    </source>
</evidence>
<reference evidence="7" key="1">
    <citation type="submission" date="2018-07" db="EMBL/GenBank/DDBJ databases">
        <authorList>
            <person name="Kim H."/>
        </authorList>
    </citation>
    <scope>NUCLEOTIDE SEQUENCE [LARGE SCALE GENOMIC DNA]</scope>
    <source>
        <strain evidence="7">F02</strain>
    </source>
</reference>
<dbReference type="Gene3D" id="3.40.50.11380">
    <property type="match status" value="1"/>
</dbReference>